<dbReference type="PANTHER" id="PTHR11920:SF501">
    <property type="entry name" value="GUANYLATE CYCLASE 32E"/>
    <property type="match status" value="1"/>
</dbReference>
<dbReference type="PROSITE" id="PS51257">
    <property type="entry name" value="PROKAR_LIPOPROTEIN"/>
    <property type="match status" value="1"/>
</dbReference>
<dbReference type="Pfam" id="PF07714">
    <property type="entry name" value="PK_Tyr_Ser-Thr"/>
    <property type="match status" value="1"/>
</dbReference>
<feature type="coiled-coil region" evidence="11">
    <location>
        <begin position="175"/>
        <end position="206"/>
    </location>
</feature>
<evidence type="ECO:0000256" key="9">
    <source>
        <dbReference type="RuleBase" id="RU000405"/>
    </source>
</evidence>
<keyword evidence="16" id="KW-1185">Reference proteome</keyword>
<keyword evidence="3" id="KW-0812">Transmembrane</keyword>
<organism evidence="15 16">
    <name type="scientific">Pomacea canaliculata</name>
    <name type="common">Golden apple snail</name>
    <dbReference type="NCBI Taxonomy" id="400727"/>
    <lineage>
        <taxon>Eukaryota</taxon>
        <taxon>Metazoa</taxon>
        <taxon>Spiralia</taxon>
        <taxon>Lophotrochozoa</taxon>
        <taxon>Mollusca</taxon>
        <taxon>Gastropoda</taxon>
        <taxon>Caenogastropoda</taxon>
        <taxon>Architaenioglossa</taxon>
        <taxon>Ampullarioidea</taxon>
        <taxon>Ampullariidae</taxon>
        <taxon>Pomacea</taxon>
    </lineage>
</organism>
<comment type="caution">
    <text evidence="15">The sequence shown here is derived from an EMBL/GenBank/DDBJ whole genome shotgun (WGS) entry which is preliminary data.</text>
</comment>
<feature type="domain" description="Guanylate cyclase" evidence="14">
    <location>
        <begin position="238"/>
        <end position="461"/>
    </location>
</feature>
<evidence type="ECO:0000256" key="5">
    <source>
        <dbReference type="ARBA" id="ARBA00022989"/>
    </source>
</evidence>
<dbReference type="GO" id="GO:0004016">
    <property type="term" value="F:adenylate cyclase activity"/>
    <property type="evidence" value="ECO:0007669"/>
    <property type="project" value="TreeGrafter"/>
</dbReference>
<feature type="compositionally biased region" description="Gly residues" evidence="12">
    <location>
        <begin position="526"/>
        <end position="538"/>
    </location>
</feature>
<dbReference type="Pfam" id="PF00211">
    <property type="entry name" value="Guanylate_cyc"/>
    <property type="match status" value="2"/>
</dbReference>
<dbReference type="InterPro" id="IPR029787">
    <property type="entry name" value="Nucleotide_cyclase"/>
</dbReference>
<dbReference type="AlphaFoldDB" id="A0A2T7PRY5"/>
<dbReference type="InterPro" id="IPR050401">
    <property type="entry name" value="Cyclic_nucleotide_synthase"/>
</dbReference>
<dbReference type="GO" id="GO:0007168">
    <property type="term" value="P:receptor guanylyl cyclase signaling pathway"/>
    <property type="evidence" value="ECO:0007669"/>
    <property type="project" value="TreeGrafter"/>
</dbReference>
<name>A0A2T7PRY5_POMCA</name>
<dbReference type="GO" id="GO:0004672">
    <property type="term" value="F:protein kinase activity"/>
    <property type="evidence" value="ECO:0007669"/>
    <property type="project" value="InterPro"/>
</dbReference>
<dbReference type="InterPro" id="IPR018297">
    <property type="entry name" value="A/G_cyclase_CS"/>
</dbReference>
<evidence type="ECO:0000259" key="13">
    <source>
        <dbReference type="PROSITE" id="PS50011"/>
    </source>
</evidence>
<comment type="catalytic activity">
    <reaction evidence="10">
        <text>GTP = 3',5'-cyclic GMP + diphosphate</text>
        <dbReference type="Rhea" id="RHEA:13665"/>
        <dbReference type="ChEBI" id="CHEBI:33019"/>
        <dbReference type="ChEBI" id="CHEBI:37565"/>
        <dbReference type="ChEBI" id="CHEBI:57746"/>
        <dbReference type="EC" id="4.6.1.2"/>
    </reaction>
</comment>
<comment type="subcellular location">
    <subcellularLocation>
        <location evidence="1">Membrane</location>
        <topology evidence="1">Single-pass membrane protein</topology>
    </subcellularLocation>
</comment>
<dbReference type="OrthoDB" id="1890790at2759"/>
<evidence type="ECO:0000256" key="2">
    <source>
        <dbReference type="ARBA" id="ARBA00012202"/>
    </source>
</evidence>
<dbReference type="InterPro" id="IPR000719">
    <property type="entry name" value="Prot_kinase_dom"/>
</dbReference>
<keyword evidence="8 10" id="KW-0141">cGMP biosynthesis</keyword>
<dbReference type="EC" id="4.6.1.2" evidence="2 10"/>
<dbReference type="GO" id="GO:0005524">
    <property type="term" value="F:ATP binding"/>
    <property type="evidence" value="ECO:0007669"/>
    <property type="project" value="InterPro"/>
</dbReference>
<evidence type="ECO:0000259" key="14">
    <source>
        <dbReference type="PROSITE" id="PS50125"/>
    </source>
</evidence>
<evidence type="ECO:0000256" key="12">
    <source>
        <dbReference type="SAM" id="MobiDB-lite"/>
    </source>
</evidence>
<dbReference type="PROSITE" id="PS00452">
    <property type="entry name" value="GUANYLATE_CYCLASE_1"/>
    <property type="match status" value="1"/>
</dbReference>
<dbReference type="PROSITE" id="PS50011">
    <property type="entry name" value="PROTEIN_KINASE_DOM"/>
    <property type="match status" value="1"/>
</dbReference>
<accession>A0A2T7PRY5</accession>
<dbReference type="SUPFAM" id="SSF56112">
    <property type="entry name" value="Protein kinase-like (PK-like)"/>
    <property type="match status" value="1"/>
</dbReference>
<dbReference type="Proteomes" id="UP000245119">
    <property type="component" value="Linkage Group LG2"/>
</dbReference>
<keyword evidence="4" id="KW-0547">Nucleotide-binding</keyword>
<feature type="region of interest" description="Disordered" evidence="12">
    <location>
        <begin position="523"/>
        <end position="573"/>
    </location>
</feature>
<dbReference type="GO" id="GO:0004383">
    <property type="term" value="F:guanylate cyclase activity"/>
    <property type="evidence" value="ECO:0007669"/>
    <property type="project" value="UniProtKB-EC"/>
</dbReference>
<evidence type="ECO:0000256" key="8">
    <source>
        <dbReference type="ARBA" id="ARBA00023293"/>
    </source>
</evidence>
<keyword evidence="6" id="KW-0472">Membrane</keyword>
<dbReference type="SMART" id="SM00044">
    <property type="entry name" value="CYCc"/>
    <property type="match status" value="1"/>
</dbReference>
<dbReference type="SUPFAM" id="SSF55073">
    <property type="entry name" value="Nucleotide cyclase"/>
    <property type="match status" value="1"/>
</dbReference>
<dbReference type="PANTHER" id="PTHR11920">
    <property type="entry name" value="GUANYLYL CYCLASE"/>
    <property type="match status" value="1"/>
</dbReference>
<dbReference type="GO" id="GO:0001653">
    <property type="term" value="F:peptide receptor activity"/>
    <property type="evidence" value="ECO:0007669"/>
    <property type="project" value="TreeGrafter"/>
</dbReference>
<protein>
    <recommendedName>
        <fullName evidence="2 10">Guanylate cyclase</fullName>
        <ecNumber evidence="2 10">4.6.1.2</ecNumber>
    </recommendedName>
</protein>
<evidence type="ECO:0000313" key="15">
    <source>
        <dbReference type="EMBL" id="PVD36137.1"/>
    </source>
</evidence>
<comment type="similarity">
    <text evidence="9">Belongs to the adenylyl cyclase class-4/guanylyl cyclase family.</text>
</comment>
<keyword evidence="7 9" id="KW-0456">Lyase</keyword>
<evidence type="ECO:0000256" key="6">
    <source>
        <dbReference type="ARBA" id="ARBA00023136"/>
    </source>
</evidence>
<dbReference type="EMBL" id="PZQS01000002">
    <property type="protein sequence ID" value="PVD36137.1"/>
    <property type="molecule type" value="Genomic_DNA"/>
</dbReference>
<dbReference type="InterPro" id="IPR001245">
    <property type="entry name" value="Ser-Thr/Tyr_kinase_cat_dom"/>
</dbReference>
<dbReference type="PROSITE" id="PS50125">
    <property type="entry name" value="GUANYLATE_CYCLASE_2"/>
    <property type="match status" value="1"/>
</dbReference>
<gene>
    <name evidence="15" type="ORF">C0Q70_03110</name>
</gene>
<evidence type="ECO:0000256" key="7">
    <source>
        <dbReference type="ARBA" id="ARBA00023239"/>
    </source>
</evidence>
<keyword evidence="5" id="KW-1133">Transmembrane helix</keyword>
<dbReference type="Gene3D" id="3.30.70.1230">
    <property type="entry name" value="Nucleotide cyclase"/>
    <property type="match status" value="1"/>
</dbReference>
<evidence type="ECO:0000313" key="16">
    <source>
        <dbReference type="Proteomes" id="UP000245119"/>
    </source>
</evidence>
<evidence type="ECO:0000256" key="4">
    <source>
        <dbReference type="ARBA" id="ARBA00022741"/>
    </source>
</evidence>
<dbReference type="Gene3D" id="1.10.510.10">
    <property type="entry name" value="Transferase(Phosphotransferase) domain 1"/>
    <property type="match status" value="1"/>
</dbReference>
<evidence type="ECO:0000256" key="1">
    <source>
        <dbReference type="ARBA" id="ARBA00004167"/>
    </source>
</evidence>
<evidence type="ECO:0000256" key="10">
    <source>
        <dbReference type="RuleBase" id="RU003431"/>
    </source>
</evidence>
<reference evidence="15 16" key="1">
    <citation type="submission" date="2018-04" db="EMBL/GenBank/DDBJ databases">
        <title>The genome of golden apple snail Pomacea canaliculata provides insight into stress tolerance and invasive adaptation.</title>
        <authorList>
            <person name="Liu C."/>
            <person name="Liu B."/>
            <person name="Ren Y."/>
            <person name="Zhang Y."/>
            <person name="Wang H."/>
            <person name="Li S."/>
            <person name="Jiang F."/>
            <person name="Yin L."/>
            <person name="Zhang G."/>
            <person name="Qian W."/>
            <person name="Fan W."/>
        </authorList>
    </citation>
    <scope>NUCLEOTIDE SEQUENCE [LARGE SCALE GENOMIC DNA]</scope>
    <source>
        <strain evidence="15">SZHN2017</strain>
        <tissue evidence="15">Muscle</tissue>
    </source>
</reference>
<dbReference type="InterPro" id="IPR001054">
    <property type="entry name" value="A/G_cyclase"/>
</dbReference>
<evidence type="ECO:0000256" key="11">
    <source>
        <dbReference type="SAM" id="Coils"/>
    </source>
</evidence>
<dbReference type="GO" id="GO:0005886">
    <property type="term" value="C:plasma membrane"/>
    <property type="evidence" value="ECO:0007669"/>
    <property type="project" value="TreeGrafter"/>
</dbReference>
<proteinExistence type="inferred from homology"/>
<keyword evidence="11" id="KW-0175">Coiled coil</keyword>
<evidence type="ECO:0000256" key="3">
    <source>
        <dbReference type="ARBA" id="ARBA00022692"/>
    </source>
</evidence>
<dbReference type="GO" id="GO:0035556">
    <property type="term" value="P:intracellular signal transduction"/>
    <property type="evidence" value="ECO:0007669"/>
    <property type="project" value="InterPro"/>
</dbReference>
<dbReference type="CDD" id="cd07302">
    <property type="entry name" value="CHD"/>
    <property type="match status" value="1"/>
</dbReference>
<sequence length="573" mass="62305">MSTQVRRLKHSNVNHLVGACVETGQVCLVWGYCHKGSLENVLQHTGIKLDVIFNVSFISDIVRGMTYLHDSPVGRHGRLKSSNVLVDSNWSCRITDIAMPFFREGETCCEVKCKSVFTSELLWTAPELLYDVALQRRGTKKGDVYAFAIIMQEIILRSRPFSIGPDDNARATTLVDQMLHMLSKYADNLEELVEERTTQLEMEQKKTEELLCRMLPKSVAMNLKLGNEVVPESFNAVTIYFSDIVGFTSLAAISTPMQVVDLLNDLYTCFDTIIESFDVYKVETIGDAYMVVSGLPVRNGNLHAGEIATMALKIADSVLTFRIRHLPGEQLNIRIGIHTGMNIGIHTGTSIGIHTGMNIGIHTGTSIGIHTGMNIGIHTGMNIGIHTGMNIGIHTGMNIGIHTGMNIGIHTGRDPSKTLFCDVFNVTCDVSSGPVVAGVVGLKMPRYCLFGDTVNYASRMESTGVGKQRRHVSRDETISILDDGPQRVHVSPECKAYLDVLGGYILQDRGPVEMKEIVSTSSCGPPCGGGSGGGGGSPVGLLPTQTSSHEDDVVGDVCGSRPPPSKRAREGRI</sequence>
<feature type="domain" description="Protein kinase" evidence="13">
    <location>
        <begin position="1"/>
        <end position="218"/>
    </location>
</feature>
<dbReference type="InterPro" id="IPR011009">
    <property type="entry name" value="Kinase-like_dom_sf"/>
</dbReference>